<evidence type="ECO:0008006" key="4">
    <source>
        <dbReference type="Google" id="ProtNLM"/>
    </source>
</evidence>
<feature type="region of interest" description="Disordered" evidence="1">
    <location>
        <begin position="84"/>
        <end position="103"/>
    </location>
</feature>
<accession>A0A368ZQD1</accession>
<dbReference type="EMBL" id="QPJO01000001">
    <property type="protein sequence ID" value="RCW94143.1"/>
    <property type="molecule type" value="Genomic_DNA"/>
</dbReference>
<organism evidence="2 3">
    <name type="scientific">Winogradskyella arenosi</name>
    <dbReference type="NCBI Taxonomy" id="533325"/>
    <lineage>
        <taxon>Bacteria</taxon>
        <taxon>Pseudomonadati</taxon>
        <taxon>Bacteroidota</taxon>
        <taxon>Flavobacteriia</taxon>
        <taxon>Flavobacteriales</taxon>
        <taxon>Flavobacteriaceae</taxon>
        <taxon>Winogradskyella</taxon>
    </lineage>
</organism>
<evidence type="ECO:0000313" key="3">
    <source>
        <dbReference type="Proteomes" id="UP000253436"/>
    </source>
</evidence>
<dbReference type="AlphaFoldDB" id="A0A368ZQD1"/>
<reference evidence="2 3" key="1">
    <citation type="submission" date="2018-07" db="EMBL/GenBank/DDBJ databases">
        <title>Genomic Encyclopedia of Type Strains, Phase III (KMG-III): the genomes of soil and plant-associated and newly described type strains.</title>
        <authorList>
            <person name="Whitman W."/>
        </authorList>
    </citation>
    <scope>NUCLEOTIDE SEQUENCE [LARGE SCALE GENOMIC DNA]</scope>
    <source>
        <strain evidence="2 3">CECT 7958</strain>
    </source>
</reference>
<gene>
    <name evidence="2" type="ORF">DFQ08_101951</name>
</gene>
<evidence type="ECO:0000313" key="2">
    <source>
        <dbReference type="EMBL" id="RCW94143.1"/>
    </source>
</evidence>
<dbReference type="RefSeq" id="WP_114308611.1">
    <property type="nucleotide sequence ID" value="NZ_QPJO01000001.1"/>
</dbReference>
<proteinExistence type="predicted"/>
<dbReference type="OrthoDB" id="956918at2"/>
<sequence length="154" mass="17917">MKKLVIIALVLVTATGFAQRKDRKNNDKGTRSEMRETMSAKDIADLKSKKLTLKLDLTEAQQSKVQKVIFKQAEANEKLRAAHKAARAEGKQKPTAEERVARENHRLDQMIAMKREMKSILTEEQYAKFEKMKPQRDQKRRKHDGDRKDRGDRK</sequence>
<keyword evidence="3" id="KW-1185">Reference proteome</keyword>
<dbReference type="Gene3D" id="1.20.120.1490">
    <property type="match status" value="1"/>
</dbReference>
<dbReference type="Proteomes" id="UP000253436">
    <property type="component" value="Unassembled WGS sequence"/>
</dbReference>
<protein>
    <recommendedName>
        <fullName evidence="4">Spy/CpxP family protein refolding chaperone</fullName>
    </recommendedName>
</protein>
<name>A0A368ZQD1_9FLAO</name>
<evidence type="ECO:0000256" key="1">
    <source>
        <dbReference type="SAM" id="MobiDB-lite"/>
    </source>
</evidence>
<feature type="region of interest" description="Disordered" evidence="1">
    <location>
        <begin position="125"/>
        <end position="154"/>
    </location>
</feature>
<comment type="caution">
    <text evidence="2">The sequence shown here is derived from an EMBL/GenBank/DDBJ whole genome shotgun (WGS) entry which is preliminary data.</text>
</comment>